<dbReference type="PANTHER" id="PTHR24302:SF15">
    <property type="entry name" value="FATTY-ACID PEROXYGENASE"/>
    <property type="match status" value="1"/>
</dbReference>
<evidence type="ECO:0000256" key="1">
    <source>
        <dbReference type="ARBA" id="ARBA00003690"/>
    </source>
</evidence>
<dbReference type="GO" id="GO:0005506">
    <property type="term" value="F:iron ion binding"/>
    <property type="evidence" value="ECO:0007669"/>
    <property type="project" value="InterPro"/>
</dbReference>
<comment type="caution">
    <text evidence="11">The sequence shown here is derived from an EMBL/GenBank/DDBJ whole genome shotgun (WGS) entry which is preliminary data.</text>
</comment>
<dbReference type="GO" id="GO:0020037">
    <property type="term" value="F:heme binding"/>
    <property type="evidence" value="ECO:0007669"/>
    <property type="project" value="InterPro"/>
</dbReference>
<comment type="cofactor">
    <cofactor evidence="9">
        <name>heme</name>
        <dbReference type="ChEBI" id="CHEBI:30413"/>
    </cofactor>
</comment>
<evidence type="ECO:0000256" key="5">
    <source>
        <dbReference type="ARBA" id="ARBA00023002"/>
    </source>
</evidence>
<organism evidence="11 12">
    <name type="scientific">Trichonephila inaurata madagascariensis</name>
    <dbReference type="NCBI Taxonomy" id="2747483"/>
    <lineage>
        <taxon>Eukaryota</taxon>
        <taxon>Metazoa</taxon>
        <taxon>Ecdysozoa</taxon>
        <taxon>Arthropoda</taxon>
        <taxon>Chelicerata</taxon>
        <taxon>Arachnida</taxon>
        <taxon>Araneae</taxon>
        <taxon>Araneomorphae</taxon>
        <taxon>Entelegynae</taxon>
        <taxon>Araneoidea</taxon>
        <taxon>Nephilidae</taxon>
        <taxon>Trichonephila</taxon>
        <taxon>Trichonephila inaurata</taxon>
    </lineage>
</organism>
<comment type="function">
    <text evidence="1">May be involved in the metabolism of insect hormones and in the breakdown of synthetic insecticides.</text>
</comment>
<reference evidence="11" key="1">
    <citation type="submission" date="2020-08" db="EMBL/GenBank/DDBJ databases">
        <title>Multicomponent nature underlies the extraordinary mechanical properties of spider dragline silk.</title>
        <authorList>
            <person name="Kono N."/>
            <person name="Nakamura H."/>
            <person name="Mori M."/>
            <person name="Yoshida Y."/>
            <person name="Ohtoshi R."/>
            <person name="Malay A.D."/>
            <person name="Moran D.A.P."/>
            <person name="Tomita M."/>
            <person name="Numata K."/>
            <person name="Arakawa K."/>
        </authorList>
    </citation>
    <scope>NUCLEOTIDE SEQUENCE</scope>
</reference>
<proteinExistence type="inferred from homology"/>
<gene>
    <name evidence="11" type="primary">Cyp3a13</name>
    <name evidence="11" type="ORF">TNIN_283131</name>
</gene>
<feature type="binding site" description="axial binding residue" evidence="9">
    <location>
        <position position="79"/>
    </location>
    <ligand>
        <name>heme</name>
        <dbReference type="ChEBI" id="CHEBI:30413"/>
    </ligand>
    <ligandPart>
        <name>Fe</name>
        <dbReference type="ChEBI" id="CHEBI:18248"/>
    </ligandPart>
</feature>
<dbReference type="PRINTS" id="PR00465">
    <property type="entry name" value="EP450IV"/>
</dbReference>
<dbReference type="PROSITE" id="PS00086">
    <property type="entry name" value="CYTOCHROME_P450"/>
    <property type="match status" value="1"/>
</dbReference>
<dbReference type="GO" id="GO:0005789">
    <property type="term" value="C:endoplasmic reticulum membrane"/>
    <property type="evidence" value="ECO:0007669"/>
    <property type="project" value="UniProtKB-SubCell"/>
</dbReference>
<dbReference type="PANTHER" id="PTHR24302">
    <property type="entry name" value="CYTOCHROME P450 FAMILY 3"/>
    <property type="match status" value="1"/>
</dbReference>
<dbReference type="Gene3D" id="1.10.630.10">
    <property type="entry name" value="Cytochrome P450"/>
    <property type="match status" value="1"/>
</dbReference>
<dbReference type="Pfam" id="PF00067">
    <property type="entry name" value="p450"/>
    <property type="match status" value="1"/>
</dbReference>
<dbReference type="InterPro" id="IPR017972">
    <property type="entry name" value="Cyt_P450_CS"/>
</dbReference>
<dbReference type="EMBL" id="BMAV01016625">
    <property type="protein sequence ID" value="GFY67563.1"/>
    <property type="molecule type" value="Genomic_DNA"/>
</dbReference>
<evidence type="ECO:0000313" key="11">
    <source>
        <dbReference type="EMBL" id="GFY67563.1"/>
    </source>
</evidence>
<dbReference type="InterPro" id="IPR001128">
    <property type="entry name" value="Cyt_P450"/>
</dbReference>
<dbReference type="Proteomes" id="UP000886998">
    <property type="component" value="Unassembled WGS sequence"/>
</dbReference>
<protein>
    <submittedName>
        <fullName evidence="11">Cytochrome P450 3A13</fullName>
    </submittedName>
</protein>
<dbReference type="GO" id="GO:0008395">
    <property type="term" value="F:steroid hydroxylase activity"/>
    <property type="evidence" value="ECO:0007669"/>
    <property type="project" value="TreeGrafter"/>
</dbReference>
<dbReference type="OrthoDB" id="6429293at2759"/>
<keyword evidence="3 9" id="KW-0349">Heme</keyword>
<name>A0A8X7CFT7_9ARAC</name>
<dbReference type="GO" id="GO:0016705">
    <property type="term" value="F:oxidoreductase activity, acting on paired donors, with incorporation or reduction of molecular oxygen"/>
    <property type="evidence" value="ECO:0007669"/>
    <property type="project" value="InterPro"/>
</dbReference>
<evidence type="ECO:0000256" key="3">
    <source>
        <dbReference type="ARBA" id="ARBA00022617"/>
    </source>
</evidence>
<evidence type="ECO:0000256" key="2">
    <source>
        <dbReference type="ARBA" id="ARBA00010617"/>
    </source>
</evidence>
<evidence type="ECO:0000256" key="9">
    <source>
        <dbReference type="PIRSR" id="PIRSR602403-1"/>
    </source>
</evidence>
<keyword evidence="5 10" id="KW-0560">Oxidoreductase</keyword>
<evidence type="ECO:0000256" key="6">
    <source>
        <dbReference type="ARBA" id="ARBA00023004"/>
    </source>
</evidence>
<evidence type="ECO:0000313" key="12">
    <source>
        <dbReference type="Proteomes" id="UP000886998"/>
    </source>
</evidence>
<keyword evidence="7 10" id="KW-0503">Monooxygenase</keyword>
<evidence type="ECO:0000256" key="7">
    <source>
        <dbReference type="ARBA" id="ARBA00023033"/>
    </source>
</evidence>
<evidence type="ECO:0000256" key="4">
    <source>
        <dbReference type="ARBA" id="ARBA00022723"/>
    </source>
</evidence>
<comment type="similarity">
    <text evidence="2 10">Belongs to the cytochrome P450 family.</text>
</comment>
<comment type="function">
    <text evidence="8">Cytochromes P450 are a group of heme-thiolate monooxygenases. They oxidize a variety of structurally unrelated compounds, including steroids, fatty acids, and xenobiotics.</text>
</comment>
<keyword evidence="6 9" id="KW-0408">Iron</keyword>
<sequence length="141" mass="16243">MFPPAIRMERLADADYKLGDTGITIPKGMIVTVPVYAMHQDPEFFPEPEKFDPDRFTPDERAKRDPYSYLPFGAGPRNCVGMRFALMEIKVCLVYVIAKFRIHKRPETKVPLEFNLGQQGLLQPKEILVGMEVRKDCLLRE</sequence>
<evidence type="ECO:0000256" key="10">
    <source>
        <dbReference type="RuleBase" id="RU000461"/>
    </source>
</evidence>
<accession>A0A8X7CFT7</accession>
<dbReference type="InterPro" id="IPR036396">
    <property type="entry name" value="Cyt_P450_sf"/>
</dbReference>
<dbReference type="InterPro" id="IPR050705">
    <property type="entry name" value="Cytochrome_P450_3A"/>
</dbReference>
<keyword evidence="12" id="KW-1185">Reference proteome</keyword>
<dbReference type="AlphaFoldDB" id="A0A8X7CFT7"/>
<dbReference type="SUPFAM" id="SSF48264">
    <property type="entry name" value="Cytochrome P450"/>
    <property type="match status" value="1"/>
</dbReference>
<dbReference type="InterPro" id="IPR002403">
    <property type="entry name" value="Cyt_P450_E_grp-IV"/>
</dbReference>
<keyword evidence="4 9" id="KW-0479">Metal-binding</keyword>
<evidence type="ECO:0000256" key="8">
    <source>
        <dbReference type="ARBA" id="ARBA00043906"/>
    </source>
</evidence>